<reference evidence="3 4" key="1">
    <citation type="submission" date="2019-07" db="EMBL/GenBank/DDBJ databases">
        <authorList>
            <person name="Park M."/>
        </authorList>
    </citation>
    <scope>NUCLEOTIDE SEQUENCE [LARGE SCALE GENOMIC DNA]</scope>
    <source>
        <strain evidence="3 4">KCTC32445</strain>
    </source>
</reference>
<dbReference type="InterPro" id="IPR043129">
    <property type="entry name" value="ATPase_NBD"/>
</dbReference>
<dbReference type="OrthoDB" id="3698573at2"/>
<dbReference type="InterPro" id="IPR050273">
    <property type="entry name" value="GppA/Ppx_hydrolase"/>
</dbReference>
<dbReference type="SUPFAM" id="SSF109604">
    <property type="entry name" value="HD-domain/PDEase-like"/>
    <property type="match status" value="1"/>
</dbReference>
<dbReference type="GO" id="GO:0016462">
    <property type="term" value="F:pyrophosphatase activity"/>
    <property type="evidence" value="ECO:0007669"/>
    <property type="project" value="TreeGrafter"/>
</dbReference>
<dbReference type="Gene3D" id="3.30.420.40">
    <property type="match status" value="1"/>
</dbReference>
<evidence type="ECO:0000259" key="1">
    <source>
        <dbReference type="Pfam" id="PF02541"/>
    </source>
</evidence>
<feature type="domain" description="Ppx/GppA phosphatase N-terminal" evidence="1">
    <location>
        <begin position="28"/>
        <end position="297"/>
    </location>
</feature>
<dbReference type="InterPro" id="IPR048951">
    <property type="entry name" value="Ppx_C"/>
</dbReference>
<dbReference type="InterPro" id="IPR003695">
    <property type="entry name" value="Ppx_GppA_N"/>
</dbReference>
<dbReference type="Pfam" id="PF02541">
    <property type="entry name" value="Ppx-GppA"/>
    <property type="match status" value="1"/>
</dbReference>
<dbReference type="PANTHER" id="PTHR30005">
    <property type="entry name" value="EXOPOLYPHOSPHATASE"/>
    <property type="match status" value="1"/>
</dbReference>
<keyword evidence="4" id="KW-1185">Reference proteome</keyword>
<dbReference type="AlphaFoldDB" id="A0A553WH29"/>
<name>A0A553WH29_9SPHN</name>
<evidence type="ECO:0000313" key="4">
    <source>
        <dbReference type="Proteomes" id="UP000320160"/>
    </source>
</evidence>
<organism evidence="3 4">
    <name type="scientific">Sphingorhabdus contaminans</name>
    <dbReference type="NCBI Taxonomy" id="1343899"/>
    <lineage>
        <taxon>Bacteria</taxon>
        <taxon>Pseudomonadati</taxon>
        <taxon>Pseudomonadota</taxon>
        <taxon>Alphaproteobacteria</taxon>
        <taxon>Sphingomonadales</taxon>
        <taxon>Sphingomonadaceae</taxon>
        <taxon>Sphingorhabdus</taxon>
    </lineage>
</organism>
<gene>
    <name evidence="3" type="ORF">FOM92_00460</name>
</gene>
<evidence type="ECO:0000259" key="2">
    <source>
        <dbReference type="Pfam" id="PF21697"/>
    </source>
</evidence>
<feature type="domain" description="Exopolyphosphatase C-terminal" evidence="2">
    <location>
        <begin position="318"/>
        <end position="480"/>
    </location>
</feature>
<dbReference type="RefSeq" id="WP_143774827.1">
    <property type="nucleotide sequence ID" value="NZ_VKKU01000001.1"/>
</dbReference>
<dbReference type="SUPFAM" id="SSF53067">
    <property type="entry name" value="Actin-like ATPase domain"/>
    <property type="match status" value="2"/>
</dbReference>
<proteinExistence type="predicted"/>
<accession>A0A553WH29</accession>
<dbReference type="PANTHER" id="PTHR30005:SF0">
    <property type="entry name" value="RETROGRADE REGULATION PROTEIN 2"/>
    <property type="match status" value="1"/>
</dbReference>
<evidence type="ECO:0000313" key="3">
    <source>
        <dbReference type="EMBL" id="TSB03954.1"/>
    </source>
</evidence>
<dbReference type="Gene3D" id="1.10.3210.10">
    <property type="entry name" value="Hypothetical protein af1432"/>
    <property type="match status" value="1"/>
</dbReference>
<comment type="caution">
    <text evidence="3">The sequence shown here is derived from an EMBL/GenBank/DDBJ whole genome shotgun (WGS) entry which is preliminary data.</text>
</comment>
<dbReference type="CDD" id="cd24052">
    <property type="entry name" value="ASKHA_NBD_HpPPX-GppA-like"/>
    <property type="match status" value="1"/>
</dbReference>
<sequence>MRSTRKAVIDIGSNTIRLVVYDGLPRAPMPIYNEKSRVALGACLAGDGVISDATMKKALAALGRFETLARGMKVDTLRVVATAATREARNGQKLVEGAAALGIRVEVLDGETEATAAGLGVISDNPHANGYVGDLGGGSLELIRIADGKLHERVSLPLGTLRQDALKGKTTKQITQMLRQEINALKGEDGFPYEPNLPFYMIGGSWRSFARLHMHEAGYPLTILSNYQIPPDAPTRLMPLINNEAALMQTKVIASARMAALPGATALLAAVVRLLEPRELVTSVYGLREGLLFDQLSDAERREDPLIAATRFEGERLARFPFHGDALADWIAPVFAGQSDGDARLCRAACLLSDSVWNVNPEYRADHALDLALDGNWPGVVASDRAIIAAALWTVHAGKRTLPEMLANLAKPGALAQAVIWGLAIRLAQRLDGGTGRALSDSRIEGDDAILRLRLSGQATRLRSNSVQRRLQALAEALGYGRSEIATD</sequence>
<dbReference type="Pfam" id="PF21697">
    <property type="entry name" value="Ppx_C"/>
    <property type="match status" value="1"/>
</dbReference>
<dbReference type="Proteomes" id="UP000320160">
    <property type="component" value="Unassembled WGS sequence"/>
</dbReference>
<protein>
    <submittedName>
        <fullName evidence="3">Ppx/GppA family phosphatase</fullName>
    </submittedName>
</protein>
<dbReference type="Gene3D" id="3.30.420.150">
    <property type="entry name" value="Exopolyphosphatase. Domain 2"/>
    <property type="match status" value="1"/>
</dbReference>
<dbReference type="EMBL" id="VKKU01000001">
    <property type="protein sequence ID" value="TSB03954.1"/>
    <property type="molecule type" value="Genomic_DNA"/>
</dbReference>